<sequence>MSKILVTGASGHLGRLVIQNLTDANKVAPSGIVAASRDPGKLADLAARGIETRRVDFDDASSLANAFAGIDRLLIISTDALDRPGRRLEQHTAAVAAAKAAGVGRIFYTSMPKPETSLVSFAPDHAGTEKAIEESGIPYTIFRNGWYMENLLMSLPQSLASGQWYSAADKGKNAYVARADIAAAIAGGLANPESGNAIYTLTGSIALSTEEIAALVTDVSGKPLTVVHLNDEQLAGGMKSAGVPDFLIPMLISFETNTRAGGFDVVTDDVKKLSGRAPLDLKSFLEANKDTLA</sequence>
<accession>A0A512HMU0</accession>
<comment type="caution">
    <text evidence="2">The sequence shown here is derived from an EMBL/GenBank/DDBJ whole genome shotgun (WGS) entry which is preliminary data.</text>
</comment>
<dbReference type="Proteomes" id="UP000321717">
    <property type="component" value="Unassembled WGS sequence"/>
</dbReference>
<evidence type="ECO:0000259" key="1">
    <source>
        <dbReference type="Pfam" id="PF05368"/>
    </source>
</evidence>
<dbReference type="RefSeq" id="WP_147181652.1">
    <property type="nucleotide sequence ID" value="NZ_BJZP01000024.1"/>
</dbReference>
<name>A0A512HMU0_9HYPH</name>
<dbReference type="Gene3D" id="3.40.50.720">
    <property type="entry name" value="NAD(P)-binding Rossmann-like Domain"/>
    <property type="match status" value="1"/>
</dbReference>
<dbReference type="Pfam" id="PF05368">
    <property type="entry name" value="NmrA"/>
    <property type="match status" value="1"/>
</dbReference>
<dbReference type="Gene3D" id="3.90.25.10">
    <property type="entry name" value="UDP-galactose 4-epimerase, domain 1"/>
    <property type="match status" value="1"/>
</dbReference>
<keyword evidence="3" id="KW-1185">Reference proteome</keyword>
<feature type="domain" description="NmrA-like" evidence="1">
    <location>
        <begin position="2"/>
        <end position="234"/>
    </location>
</feature>
<proteinExistence type="predicted"/>
<evidence type="ECO:0000313" key="3">
    <source>
        <dbReference type="Proteomes" id="UP000321717"/>
    </source>
</evidence>
<reference evidence="2 3" key="1">
    <citation type="submission" date="2019-07" db="EMBL/GenBank/DDBJ databases">
        <title>Whole genome shotgun sequence of Rhizobium naphthalenivorans NBRC 107585.</title>
        <authorList>
            <person name="Hosoyama A."/>
            <person name="Uohara A."/>
            <person name="Ohji S."/>
            <person name="Ichikawa N."/>
        </authorList>
    </citation>
    <scope>NUCLEOTIDE SEQUENCE [LARGE SCALE GENOMIC DNA]</scope>
    <source>
        <strain evidence="2 3">NBRC 107585</strain>
    </source>
</reference>
<organism evidence="2 3">
    <name type="scientific">Ciceribacter naphthalenivorans</name>
    <dbReference type="NCBI Taxonomy" id="1118451"/>
    <lineage>
        <taxon>Bacteria</taxon>
        <taxon>Pseudomonadati</taxon>
        <taxon>Pseudomonadota</taxon>
        <taxon>Alphaproteobacteria</taxon>
        <taxon>Hyphomicrobiales</taxon>
        <taxon>Rhizobiaceae</taxon>
        <taxon>Ciceribacter</taxon>
    </lineage>
</organism>
<dbReference type="AlphaFoldDB" id="A0A512HMU0"/>
<dbReference type="SUPFAM" id="SSF51735">
    <property type="entry name" value="NAD(P)-binding Rossmann-fold domains"/>
    <property type="match status" value="1"/>
</dbReference>
<gene>
    <name evidence="2" type="ORF">RNA01_36980</name>
</gene>
<dbReference type="EMBL" id="BJZP01000024">
    <property type="protein sequence ID" value="GEO86766.1"/>
    <property type="molecule type" value="Genomic_DNA"/>
</dbReference>
<dbReference type="InterPro" id="IPR036291">
    <property type="entry name" value="NAD(P)-bd_dom_sf"/>
</dbReference>
<dbReference type="PANTHER" id="PTHR47129">
    <property type="entry name" value="QUINONE OXIDOREDUCTASE 2"/>
    <property type="match status" value="1"/>
</dbReference>
<dbReference type="CDD" id="cd05269">
    <property type="entry name" value="TMR_SDR_a"/>
    <property type="match status" value="1"/>
</dbReference>
<dbReference type="InterPro" id="IPR052718">
    <property type="entry name" value="NmrA-type_oxidoreductase"/>
</dbReference>
<dbReference type="InterPro" id="IPR008030">
    <property type="entry name" value="NmrA-like"/>
</dbReference>
<evidence type="ECO:0000313" key="2">
    <source>
        <dbReference type="EMBL" id="GEO86766.1"/>
    </source>
</evidence>
<dbReference type="OrthoDB" id="7771794at2"/>
<dbReference type="PANTHER" id="PTHR47129:SF1">
    <property type="entry name" value="NMRA-LIKE DOMAIN-CONTAINING PROTEIN"/>
    <property type="match status" value="1"/>
</dbReference>
<protein>
    <submittedName>
        <fullName evidence="2">NAD(P)-dependent oxidoreductase</fullName>
    </submittedName>
</protein>